<feature type="transmembrane region" description="Helical" evidence="5">
    <location>
        <begin position="234"/>
        <end position="257"/>
    </location>
</feature>
<dbReference type="Pfam" id="PF01699">
    <property type="entry name" value="Na_Ca_ex"/>
    <property type="match status" value="2"/>
</dbReference>
<dbReference type="RefSeq" id="WP_228400703.1">
    <property type="nucleotide sequence ID" value="NZ_FNDW01000002.1"/>
</dbReference>
<reference evidence="8" key="1">
    <citation type="submission" date="2016-10" db="EMBL/GenBank/DDBJ databases">
        <authorList>
            <person name="Varghese N."/>
            <person name="Submissions S."/>
        </authorList>
    </citation>
    <scope>NUCLEOTIDE SEQUENCE [LARGE SCALE GENOMIC DNA]</scope>
    <source>
        <strain evidence="8">DSM 17071</strain>
    </source>
</reference>
<dbReference type="EMBL" id="FNDW01000002">
    <property type="protein sequence ID" value="SDH82468.1"/>
    <property type="molecule type" value="Genomic_DNA"/>
</dbReference>
<sequence length="351" mass="37143">MMELNTLSLPVLLLVFTVAAAVIWVAGVHLSKSVDILSRHFHLGQALGGVILLAVVTNLPEIAITVSAALKGNLDMAVGNILGGIALQTVVLMFLDAFVLGKKGALTFMASSMSLILESIVLVMILILVVIGHQLPDSLSVFHISPASFAILLVWIFSLILVDKAGKGLPWKKENLSQNGSAKDKQSSQNKKAGKHIGKTVFIFVLCSLFTLFAGVTLESSGDAIAQHFHMNGLIFGATVLALATSLPEISTGAAAIKLGDYELAISDILGGNAFLPVLFLVASVIAKKSALPEAQPADIYLTGVAILLTLIYCIGLIFRSKKQCLRMGMDSLAVFLIYLLSIAGLFFIAS</sequence>
<evidence type="ECO:0000313" key="8">
    <source>
        <dbReference type="Proteomes" id="UP000198869"/>
    </source>
</evidence>
<dbReference type="GO" id="GO:0055085">
    <property type="term" value="P:transmembrane transport"/>
    <property type="evidence" value="ECO:0007669"/>
    <property type="project" value="InterPro"/>
</dbReference>
<evidence type="ECO:0000256" key="3">
    <source>
        <dbReference type="ARBA" id="ARBA00022989"/>
    </source>
</evidence>
<evidence type="ECO:0000259" key="6">
    <source>
        <dbReference type="Pfam" id="PF01699"/>
    </source>
</evidence>
<protein>
    <submittedName>
        <fullName evidence="7">Cation:H+ antiporter</fullName>
    </submittedName>
</protein>
<feature type="transmembrane region" description="Helical" evidence="5">
    <location>
        <begin position="81"/>
        <end position="101"/>
    </location>
</feature>
<feature type="transmembrane region" description="Helical" evidence="5">
    <location>
        <begin position="269"/>
        <end position="288"/>
    </location>
</feature>
<feature type="transmembrane region" description="Helical" evidence="5">
    <location>
        <begin position="6"/>
        <end position="26"/>
    </location>
</feature>
<keyword evidence="2 5" id="KW-0812">Transmembrane</keyword>
<name>A0A1G8FK34_9FLAO</name>
<dbReference type="InterPro" id="IPR004837">
    <property type="entry name" value="NaCa_Exmemb"/>
</dbReference>
<dbReference type="InterPro" id="IPR044880">
    <property type="entry name" value="NCX_ion-bd_dom_sf"/>
</dbReference>
<feature type="transmembrane region" description="Helical" evidence="5">
    <location>
        <begin position="141"/>
        <end position="162"/>
    </location>
</feature>
<dbReference type="Gene3D" id="1.20.1420.30">
    <property type="entry name" value="NCX, central ion-binding region"/>
    <property type="match status" value="1"/>
</dbReference>
<evidence type="ECO:0000256" key="1">
    <source>
        <dbReference type="ARBA" id="ARBA00004141"/>
    </source>
</evidence>
<feature type="transmembrane region" description="Helical" evidence="5">
    <location>
        <begin position="46"/>
        <end position="69"/>
    </location>
</feature>
<dbReference type="AlphaFoldDB" id="A0A1G8FK34"/>
<keyword evidence="4 5" id="KW-0472">Membrane</keyword>
<feature type="transmembrane region" description="Helical" evidence="5">
    <location>
        <begin position="300"/>
        <end position="319"/>
    </location>
</feature>
<feature type="transmembrane region" description="Helical" evidence="5">
    <location>
        <begin position="201"/>
        <end position="222"/>
    </location>
</feature>
<evidence type="ECO:0000313" key="7">
    <source>
        <dbReference type="EMBL" id="SDH82468.1"/>
    </source>
</evidence>
<feature type="transmembrane region" description="Helical" evidence="5">
    <location>
        <begin position="331"/>
        <end position="350"/>
    </location>
</feature>
<comment type="subcellular location">
    <subcellularLocation>
        <location evidence="1">Membrane</location>
        <topology evidence="1">Multi-pass membrane protein</topology>
    </subcellularLocation>
</comment>
<dbReference type="Proteomes" id="UP000198869">
    <property type="component" value="Unassembled WGS sequence"/>
</dbReference>
<evidence type="ECO:0000256" key="4">
    <source>
        <dbReference type="ARBA" id="ARBA00023136"/>
    </source>
</evidence>
<evidence type="ECO:0000256" key="5">
    <source>
        <dbReference type="SAM" id="Phobius"/>
    </source>
</evidence>
<organism evidence="7 8">
    <name type="scientific">Chryseobacterium taeanense</name>
    <dbReference type="NCBI Taxonomy" id="311334"/>
    <lineage>
        <taxon>Bacteria</taxon>
        <taxon>Pseudomonadati</taxon>
        <taxon>Bacteroidota</taxon>
        <taxon>Flavobacteriia</taxon>
        <taxon>Flavobacteriales</taxon>
        <taxon>Weeksellaceae</taxon>
        <taxon>Chryseobacterium group</taxon>
        <taxon>Chryseobacterium</taxon>
    </lineage>
</organism>
<feature type="transmembrane region" description="Helical" evidence="5">
    <location>
        <begin position="113"/>
        <end position="135"/>
    </location>
</feature>
<keyword evidence="3 5" id="KW-1133">Transmembrane helix</keyword>
<proteinExistence type="predicted"/>
<evidence type="ECO:0000256" key="2">
    <source>
        <dbReference type="ARBA" id="ARBA00022692"/>
    </source>
</evidence>
<dbReference type="STRING" id="311334.SAMN05421846_102173"/>
<feature type="domain" description="Sodium/calcium exchanger membrane region" evidence="6">
    <location>
        <begin position="201"/>
        <end position="341"/>
    </location>
</feature>
<dbReference type="GO" id="GO:0016020">
    <property type="term" value="C:membrane"/>
    <property type="evidence" value="ECO:0007669"/>
    <property type="project" value="UniProtKB-SubCell"/>
</dbReference>
<accession>A0A1G8FK34</accession>
<gene>
    <name evidence="7" type="ORF">SAMN05421846_102173</name>
</gene>
<keyword evidence="8" id="KW-1185">Reference proteome</keyword>
<feature type="domain" description="Sodium/calcium exchanger membrane region" evidence="6">
    <location>
        <begin position="12"/>
        <end position="160"/>
    </location>
</feature>